<dbReference type="GO" id="GO:0005681">
    <property type="term" value="C:spliceosomal complex"/>
    <property type="evidence" value="ECO:0007669"/>
    <property type="project" value="UniProtKB-KW"/>
</dbReference>
<dbReference type="GO" id="GO:0000974">
    <property type="term" value="C:Prp19 complex"/>
    <property type="evidence" value="ECO:0007669"/>
    <property type="project" value="InterPro"/>
</dbReference>
<feature type="region of interest" description="Disordered" evidence="9">
    <location>
        <begin position="274"/>
        <end position="311"/>
    </location>
</feature>
<comment type="similarity">
    <text evidence="1">Belongs to the CEF1 family.</text>
</comment>
<dbReference type="Pfam" id="PF00249">
    <property type="entry name" value="Myb_DNA-binding"/>
    <property type="match status" value="2"/>
</dbReference>
<dbReference type="InterPro" id="IPR047242">
    <property type="entry name" value="CDC5L/Cef1"/>
</dbReference>
<name>A0A2X0N9Q0_9BASI</name>
<dbReference type="InterPro" id="IPR017930">
    <property type="entry name" value="Myb_dom"/>
</dbReference>
<feature type="domain" description="Myb-like" evidence="10">
    <location>
        <begin position="71"/>
        <end position="120"/>
    </location>
</feature>
<evidence type="ECO:0000256" key="9">
    <source>
        <dbReference type="SAM" id="MobiDB-lite"/>
    </source>
</evidence>
<feature type="compositionally biased region" description="Basic and acidic residues" evidence="9">
    <location>
        <begin position="144"/>
        <end position="167"/>
    </location>
</feature>
<keyword evidence="3" id="KW-0747">Spliceosome</keyword>
<feature type="compositionally biased region" description="Basic and acidic residues" evidence="9">
    <location>
        <begin position="302"/>
        <end position="311"/>
    </location>
</feature>
<evidence type="ECO:0000313" key="13">
    <source>
        <dbReference type="Proteomes" id="UP000249464"/>
    </source>
</evidence>
<dbReference type="CDD" id="cd11659">
    <property type="entry name" value="SANT_CDC5_II"/>
    <property type="match status" value="1"/>
</dbReference>
<dbReference type="EMBL" id="FQNC01000065">
    <property type="protein sequence ID" value="SGZ00116.1"/>
    <property type="molecule type" value="Genomic_DNA"/>
</dbReference>
<evidence type="ECO:0000256" key="5">
    <source>
        <dbReference type="ARBA" id="ARBA00023125"/>
    </source>
</evidence>
<evidence type="ECO:0000256" key="1">
    <source>
        <dbReference type="ARBA" id="ARBA00010506"/>
    </source>
</evidence>
<proteinExistence type="inferred from homology"/>
<keyword evidence="6" id="KW-0508">mRNA splicing</keyword>
<feature type="coiled-coil region" evidence="8">
    <location>
        <begin position="800"/>
        <end position="860"/>
    </location>
</feature>
<evidence type="ECO:0000313" key="12">
    <source>
        <dbReference type="EMBL" id="SGZ00116.1"/>
    </source>
</evidence>
<dbReference type="Gene3D" id="1.10.10.60">
    <property type="entry name" value="Homeodomain-like"/>
    <property type="match status" value="2"/>
</dbReference>
<feature type="domain" description="HTH myb-type" evidence="11">
    <location>
        <begin position="71"/>
        <end position="124"/>
    </location>
</feature>
<keyword evidence="5" id="KW-0238">DNA-binding</keyword>
<evidence type="ECO:0000259" key="10">
    <source>
        <dbReference type="PROSITE" id="PS50090"/>
    </source>
</evidence>
<feature type="domain" description="HTH myb-type" evidence="11">
    <location>
        <begin position="41"/>
        <end position="70"/>
    </location>
</feature>
<gene>
    <name evidence="12" type="primary">BQ5605_C034g11325</name>
    <name evidence="12" type="ORF">BQ5605_C034G11325</name>
</gene>
<dbReference type="STRING" id="796604.A0A2X0N9Q0"/>
<dbReference type="InterPro" id="IPR009057">
    <property type="entry name" value="Homeodomain-like_sf"/>
</dbReference>
<feature type="region of interest" description="Disordered" evidence="9">
    <location>
        <begin position="452"/>
        <end position="487"/>
    </location>
</feature>
<keyword evidence="8" id="KW-0175">Coiled coil</keyword>
<evidence type="ECO:0000256" key="3">
    <source>
        <dbReference type="ARBA" id="ARBA00022728"/>
    </source>
</evidence>
<evidence type="ECO:0000256" key="4">
    <source>
        <dbReference type="ARBA" id="ARBA00022737"/>
    </source>
</evidence>
<keyword evidence="4" id="KW-0677">Repeat</keyword>
<dbReference type="Pfam" id="PF11831">
    <property type="entry name" value="Myb_Cef"/>
    <property type="match status" value="1"/>
</dbReference>
<feature type="region of interest" description="Disordered" evidence="9">
    <location>
        <begin position="130"/>
        <end position="175"/>
    </location>
</feature>
<dbReference type="SUPFAM" id="SSF46689">
    <property type="entry name" value="Homeodomain-like"/>
    <property type="match status" value="1"/>
</dbReference>
<dbReference type="InterPro" id="IPR021786">
    <property type="entry name" value="Cdc5p/Cef1_C"/>
</dbReference>
<dbReference type="CDD" id="cd00167">
    <property type="entry name" value="SANT"/>
    <property type="match status" value="1"/>
</dbReference>
<dbReference type="GO" id="GO:0000398">
    <property type="term" value="P:mRNA splicing, via spliceosome"/>
    <property type="evidence" value="ECO:0007669"/>
    <property type="project" value="InterPro"/>
</dbReference>
<keyword evidence="7" id="KW-0539">Nucleus</keyword>
<evidence type="ECO:0000256" key="7">
    <source>
        <dbReference type="ARBA" id="ARBA00023242"/>
    </source>
</evidence>
<evidence type="ECO:0000259" key="11">
    <source>
        <dbReference type="PROSITE" id="PS51294"/>
    </source>
</evidence>
<dbReference type="PANTHER" id="PTHR45885:SF1">
    <property type="entry name" value="CELL DIVISION CYCLE 5-LIKE PROTEIN"/>
    <property type="match status" value="1"/>
</dbReference>
<dbReference type="GO" id="GO:0003677">
    <property type="term" value="F:DNA binding"/>
    <property type="evidence" value="ECO:0007669"/>
    <property type="project" value="UniProtKB-KW"/>
</dbReference>
<dbReference type="PANTHER" id="PTHR45885">
    <property type="entry name" value="CELL DIVISION CYCLE 5-LIKE PROTEIN"/>
    <property type="match status" value="1"/>
</dbReference>
<dbReference type="AlphaFoldDB" id="A0A2X0N9Q0"/>
<evidence type="ECO:0000256" key="2">
    <source>
        <dbReference type="ARBA" id="ARBA00022664"/>
    </source>
</evidence>
<keyword evidence="2" id="KW-0507">mRNA processing</keyword>
<protein>
    <submittedName>
        <fullName evidence="12">BQ5605_C034g11325 protein</fullName>
    </submittedName>
</protein>
<accession>A0A2X0N9Q0</accession>
<dbReference type="InterPro" id="IPR001005">
    <property type="entry name" value="SANT/Myb"/>
</dbReference>
<evidence type="ECO:0000256" key="6">
    <source>
        <dbReference type="ARBA" id="ARBA00023187"/>
    </source>
</evidence>
<organism evidence="12 13">
    <name type="scientific">Microbotryum silenes-dioicae</name>
    <dbReference type="NCBI Taxonomy" id="796604"/>
    <lineage>
        <taxon>Eukaryota</taxon>
        <taxon>Fungi</taxon>
        <taxon>Dikarya</taxon>
        <taxon>Basidiomycota</taxon>
        <taxon>Pucciniomycotina</taxon>
        <taxon>Microbotryomycetes</taxon>
        <taxon>Microbotryales</taxon>
        <taxon>Microbotryaceae</taxon>
        <taxon>Microbotryum</taxon>
    </lineage>
</organism>
<feature type="domain" description="Myb-like" evidence="10">
    <location>
        <begin position="41"/>
        <end position="70"/>
    </location>
</feature>
<sequence>MRIIVKGGVWKNTEAIMSPLQDEILKAAIASHHPSIYYNIKYGKNQWARISSLLVRKTAKQCKARWMEWLDPAIKKTEWSKEEDEKLLHLAKLMPTQWRTIAPIVGRTANQCLERYQKLLDEAEQADNAELGLTGVDDAGPSADDVRRLRPGEVDPDPENRPARPDPIDMDEDGKCSSYPIVCRKEMLSEARARLANTQGKKAKRKARERQLEEARRLAILQKKRELKAAGILMRAKPKKGGMDYMADIPFEKQPAAGFYDTTTEQGKKYAAPLGKNLRQLEGKKRKQDIEEEDRKKKKQKEKNAKDKDADAMAHFLPSKDSQIQQQKEAQQISKRRRLVLPGPQVGEAELEEIVKIGQAGESARALVGESGNEASQGLLGEYSALGHARDARTPRTEKAPDNVLAEARNIRNLTMQQTPLLGEENTPMHELVGRSGFEGATPRRAVAATPNPIATPLRSGASDVSATPMSSVGGRPGATPLRTPMRDSLSINDAESMVGDTPRAERQRLYELKSQLKQGFMSLPQPQNELELVLPEDDAEGDDDVSRAMRIEDASEREARLEAIRKEQEAKALARRSQAVKRGLPRPIEFDASTFLAQLRLTDPTSVQDDLERSIAIEMAQLIEHDSILHPVAGSSRPGGGSSTLPSIDDDELAAARKLVQSELASSVGLPGANETVLRRAVALPSQEFDSTWRPLYDQLVYDPSQQRMVPRSSVTNDDLIQAYRQQLVLNRDRMARESAKAVKVEKKLGVTLGGYIARSKTLATKLNETVEDLSRTRIESHSFERLASNEHGAIVRRMEALRDEVDTLQKRERDGQSRFRELMEAKQTLTMAIEEMELEEAERINEQALEAMEAEGQEA</sequence>
<evidence type="ECO:0000256" key="8">
    <source>
        <dbReference type="SAM" id="Coils"/>
    </source>
</evidence>
<keyword evidence="13" id="KW-1185">Reference proteome</keyword>
<dbReference type="PROSITE" id="PS51294">
    <property type="entry name" value="HTH_MYB"/>
    <property type="match status" value="2"/>
</dbReference>
<reference evidence="12 13" key="1">
    <citation type="submission" date="2016-11" db="EMBL/GenBank/DDBJ databases">
        <authorList>
            <person name="Jaros S."/>
            <person name="Januszkiewicz K."/>
            <person name="Wedrychowicz H."/>
        </authorList>
    </citation>
    <scope>NUCLEOTIDE SEQUENCE [LARGE SCALE GENOMIC DNA]</scope>
</reference>
<dbReference type="PROSITE" id="PS50090">
    <property type="entry name" value="MYB_LIKE"/>
    <property type="match status" value="2"/>
</dbReference>
<dbReference type="InterPro" id="IPR047240">
    <property type="entry name" value="SANT_CDC5L_II"/>
</dbReference>
<dbReference type="SMART" id="SM00717">
    <property type="entry name" value="SANT"/>
    <property type="match status" value="2"/>
</dbReference>
<dbReference type="Proteomes" id="UP000249464">
    <property type="component" value="Unassembled WGS sequence"/>
</dbReference>